<gene>
    <name evidence="2" type="ORF">CUN59_02260</name>
</gene>
<keyword evidence="1" id="KW-0732">Signal</keyword>
<accession>A0A2S6CYS3</accession>
<reference evidence="2 3" key="1">
    <citation type="submission" date="2018-02" db="EMBL/GenBank/DDBJ databases">
        <title>Discovery of a pederin family compound in a non-symbiotic bloom-forming cyanobacterium.</title>
        <authorList>
            <person name="Kust A."/>
            <person name="Mares J."/>
            <person name="Jokela J."/>
            <person name="Urajova P."/>
            <person name="Hajek J."/>
            <person name="Saurav K."/>
            <person name="Voracova K."/>
            <person name="Fewer D.P."/>
            <person name="Haapaniemi E."/>
            <person name="Permi P."/>
            <person name="Rehakova K."/>
            <person name="Sivonen K."/>
            <person name="Hrouzek P."/>
        </authorList>
    </citation>
    <scope>NUCLEOTIDE SEQUENCE [LARGE SCALE GENOMIC DNA]</scope>
    <source>
        <strain evidence="2 3">CHARLIE-1</strain>
    </source>
</reference>
<evidence type="ECO:0008006" key="4">
    <source>
        <dbReference type="Google" id="ProtNLM"/>
    </source>
</evidence>
<sequence length="214" mass="23840">MNFINFIAPTTLVVLTLTNPSLANYQVAKNHSLTNTQIILLAGQKPQSTRPATKKATLSVEGEKTQITLKLYQNPLFITYFPSQDFLVESTSSGEGQGVRFIVNFGGKKNENAYVHLAFLSNLQNYAQVSKFINSKNGLIAANKWRVVNRNRNKTYPWVKQNIAFSHGKNILGNIYIGEQNGKAFYVITHFPAEYGDGFAPRVDLILRNLVVGG</sequence>
<evidence type="ECO:0000256" key="1">
    <source>
        <dbReference type="SAM" id="SignalP"/>
    </source>
</evidence>
<feature type="signal peptide" evidence="1">
    <location>
        <begin position="1"/>
        <end position="23"/>
    </location>
</feature>
<keyword evidence="3" id="KW-1185">Reference proteome</keyword>
<dbReference type="Proteomes" id="UP000239589">
    <property type="component" value="Unassembled WGS sequence"/>
</dbReference>
<evidence type="ECO:0000313" key="3">
    <source>
        <dbReference type="Proteomes" id="UP000239589"/>
    </source>
</evidence>
<comment type="caution">
    <text evidence="2">The sequence shown here is derived from an EMBL/GenBank/DDBJ whole genome shotgun (WGS) entry which is preliminary data.</text>
</comment>
<proteinExistence type="predicted"/>
<dbReference type="RefSeq" id="WP_104386308.1">
    <property type="nucleotide sequence ID" value="NZ_PGEM01000016.1"/>
</dbReference>
<dbReference type="EMBL" id="PGEM01000016">
    <property type="protein sequence ID" value="PPJ64872.1"/>
    <property type="molecule type" value="Genomic_DNA"/>
</dbReference>
<organism evidence="2 3">
    <name type="scientific">Cuspidothrix issatschenkoi CHARLIE-1</name>
    <dbReference type="NCBI Taxonomy" id="2052836"/>
    <lineage>
        <taxon>Bacteria</taxon>
        <taxon>Bacillati</taxon>
        <taxon>Cyanobacteriota</taxon>
        <taxon>Cyanophyceae</taxon>
        <taxon>Nostocales</taxon>
        <taxon>Aphanizomenonaceae</taxon>
        <taxon>Cuspidothrix</taxon>
    </lineage>
</organism>
<feature type="chain" id="PRO_5015605108" description="DUF2808 domain-containing protein" evidence="1">
    <location>
        <begin position="24"/>
        <end position="214"/>
    </location>
</feature>
<protein>
    <recommendedName>
        <fullName evidence="4">DUF2808 domain-containing protein</fullName>
    </recommendedName>
</protein>
<evidence type="ECO:0000313" key="2">
    <source>
        <dbReference type="EMBL" id="PPJ64872.1"/>
    </source>
</evidence>
<dbReference type="OrthoDB" id="463882at2"/>
<dbReference type="AlphaFoldDB" id="A0A2S6CYS3"/>
<name>A0A2S6CYS3_9CYAN</name>